<reference evidence="2" key="1">
    <citation type="submission" date="2017-02" db="EMBL/GenBank/DDBJ databases">
        <authorList>
            <person name="Varghese N."/>
            <person name="Submissions S."/>
        </authorList>
    </citation>
    <scope>NUCLEOTIDE SEQUENCE [LARGE SCALE GENOMIC DNA]</scope>
    <source>
        <strain evidence="2">ATCC 27094</strain>
    </source>
</reference>
<evidence type="ECO:0000313" key="1">
    <source>
        <dbReference type="EMBL" id="SKA40447.1"/>
    </source>
</evidence>
<gene>
    <name evidence="1" type="ORF">SAMN02745126_06356</name>
</gene>
<dbReference type="Proteomes" id="UP000190092">
    <property type="component" value="Unassembled WGS sequence"/>
</dbReference>
<name>A0A1T4TJ25_9HYPH</name>
<dbReference type="InterPro" id="IPR038573">
    <property type="entry name" value="BrnT_sf"/>
</dbReference>
<protein>
    <submittedName>
        <fullName evidence="1">Ribonuclease toxin, BrnT, of type II toxin-antitoxin system</fullName>
    </submittedName>
</protein>
<dbReference type="InterPro" id="IPR007460">
    <property type="entry name" value="BrnT_toxin"/>
</dbReference>
<dbReference type="EMBL" id="FUWJ01000019">
    <property type="protein sequence ID" value="SKA40447.1"/>
    <property type="molecule type" value="Genomic_DNA"/>
</dbReference>
<accession>A0A1T4TJ25</accession>
<proteinExistence type="predicted"/>
<evidence type="ECO:0000313" key="2">
    <source>
        <dbReference type="Proteomes" id="UP000190092"/>
    </source>
</evidence>
<dbReference type="AlphaFoldDB" id="A0A1T4TJ25"/>
<keyword evidence="2" id="KW-1185">Reference proteome</keyword>
<sequence>MRRHVTVEDDRFDYGEVRYLTYGYLDDRLVNVVWTARPGGRRIISMRHCHAKEAEAFKGALD</sequence>
<dbReference type="STRING" id="225324.SAMN02745126_06356"/>
<dbReference type="Pfam" id="PF04365">
    <property type="entry name" value="BrnT_toxin"/>
    <property type="match status" value="1"/>
</dbReference>
<organism evidence="1 2">
    <name type="scientific">Enhydrobacter aerosaccus</name>
    <dbReference type="NCBI Taxonomy" id="225324"/>
    <lineage>
        <taxon>Bacteria</taxon>
        <taxon>Pseudomonadati</taxon>
        <taxon>Pseudomonadota</taxon>
        <taxon>Alphaproteobacteria</taxon>
        <taxon>Hyphomicrobiales</taxon>
        <taxon>Enhydrobacter</taxon>
    </lineage>
</organism>
<dbReference type="Gene3D" id="3.10.450.530">
    <property type="entry name" value="Ribonuclease toxin, BrnT, of type II toxin-antitoxin system"/>
    <property type="match status" value="1"/>
</dbReference>